<accession>A0A6B1F9U7</accession>
<gene>
    <name evidence="2" type="ORF">F4162_05930</name>
</gene>
<feature type="compositionally biased region" description="Low complexity" evidence="1">
    <location>
        <begin position="52"/>
        <end position="62"/>
    </location>
</feature>
<sequence>MIKITSPRLLAIVLRSWIAETGSSGRLDPMHPIASTQRNRKKGCKRSKCSKWKGGSCRCGRD</sequence>
<proteinExistence type="predicted"/>
<reference evidence="2" key="1">
    <citation type="submission" date="2019-09" db="EMBL/GenBank/DDBJ databases">
        <title>Characterisation of the sponge microbiome using genome-centric metagenomics.</title>
        <authorList>
            <person name="Engelberts J.P."/>
            <person name="Robbins S.J."/>
            <person name="De Goeij J.M."/>
            <person name="Aranda M."/>
            <person name="Bell S.C."/>
            <person name="Webster N.S."/>
        </authorList>
    </citation>
    <scope>NUCLEOTIDE SEQUENCE</scope>
    <source>
        <strain evidence="2">SB0676_bin_10</strain>
    </source>
</reference>
<feature type="compositionally biased region" description="Basic residues" evidence="1">
    <location>
        <begin position="38"/>
        <end position="51"/>
    </location>
</feature>
<evidence type="ECO:0000256" key="1">
    <source>
        <dbReference type="SAM" id="MobiDB-lite"/>
    </source>
</evidence>
<comment type="caution">
    <text evidence="2">The sequence shown here is derived from an EMBL/GenBank/DDBJ whole genome shotgun (WGS) entry which is preliminary data.</text>
</comment>
<evidence type="ECO:0000313" key="2">
    <source>
        <dbReference type="EMBL" id="MYG38515.1"/>
    </source>
</evidence>
<dbReference type="EMBL" id="VYDO01000191">
    <property type="protein sequence ID" value="MYG38515.1"/>
    <property type="molecule type" value="Genomic_DNA"/>
</dbReference>
<name>A0A6B1F9U7_9SYNE</name>
<protein>
    <submittedName>
        <fullName evidence="2">Uncharacterized protein</fullName>
    </submittedName>
</protein>
<dbReference type="AlphaFoldDB" id="A0A6B1F9U7"/>
<organism evidence="2">
    <name type="scientific">Synechococcus sp. SB0676_bin_10</name>
    <dbReference type="NCBI Taxonomy" id="2604869"/>
    <lineage>
        <taxon>Bacteria</taxon>
        <taxon>Bacillati</taxon>
        <taxon>Cyanobacteriota</taxon>
        <taxon>Cyanophyceae</taxon>
        <taxon>Synechococcales</taxon>
        <taxon>Synechococcaceae</taxon>
        <taxon>Synechococcus</taxon>
    </lineage>
</organism>
<feature type="region of interest" description="Disordered" evidence="1">
    <location>
        <begin position="22"/>
        <end position="62"/>
    </location>
</feature>